<dbReference type="InterPro" id="IPR010131">
    <property type="entry name" value="MdtP/NodT-like"/>
</dbReference>
<dbReference type="STRING" id="1548207.AXK11_07270"/>
<feature type="signal peptide" evidence="1">
    <location>
        <begin position="1"/>
        <end position="17"/>
    </location>
</feature>
<feature type="chain" id="PRO_5007489663" description="Transporter" evidence="1">
    <location>
        <begin position="18"/>
        <end position="430"/>
    </location>
</feature>
<keyword evidence="3" id="KW-1185">Reference proteome</keyword>
<accession>A0A139SKQ7</accession>
<organism evidence="2 3">
    <name type="scientific">Cephaloticoccus primus</name>
    <dbReference type="NCBI Taxonomy" id="1548207"/>
    <lineage>
        <taxon>Bacteria</taxon>
        <taxon>Pseudomonadati</taxon>
        <taxon>Verrucomicrobiota</taxon>
        <taxon>Opitutia</taxon>
        <taxon>Opitutales</taxon>
        <taxon>Opitutaceae</taxon>
        <taxon>Cephaloticoccus</taxon>
    </lineage>
</organism>
<name>A0A139SKQ7_9BACT</name>
<dbReference type="PANTHER" id="PTHR30203:SF24">
    <property type="entry name" value="BLR4935 PROTEIN"/>
    <property type="match status" value="1"/>
</dbReference>
<sequence>MNFRVLFIGAFAVSVAAANPNSQAPAAATSSVALTLDEAIRLAWERDPQVEALALAPQLAAARELQAGLGPNPQIELSSALPLDDQSEWMLGLSVSRQIPRRERLALARAYARIGGEAAPLELRARRRTLADEIRQLWYAAALQRAKVEFAERALAFQAELSRIISARREAGEIGEDEWHFSALELARAEQALAFARAEAAAARAPLHARLRLPESSPAPDLKLALGALLAAPQPSAKTLSENTPQLALAELEIRQAQAALNLARSESRGDWSIGTGVEFERRANDATGRLANEPRLTLSTSAPWPARQGRAPNRGTIAEREAALRIAEAQARALRDEWRAQARSALATAQALQPQVLRYQELCERSATELPQRLRALHERGELPLFALAQARQQQREIEAEFFSAAERYLNARAEVVRFTATDLAETDI</sequence>
<dbReference type="AlphaFoldDB" id="A0A139SKQ7"/>
<dbReference type="OrthoDB" id="9840402at2"/>
<dbReference type="EMBL" id="LSZQ01000052">
    <property type="protein sequence ID" value="KXU35143.1"/>
    <property type="molecule type" value="Genomic_DNA"/>
</dbReference>
<reference evidence="3" key="1">
    <citation type="submission" date="2016-02" db="EMBL/GenBank/DDBJ databases">
        <authorList>
            <person name="Sanders J.G."/>
            <person name="Lin J.Y."/>
            <person name="Wertz J.T."/>
            <person name="Russell J.A."/>
            <person name="Moreau C.S."/>
            <person name="Powell S."/>
        </authorList>
    </citation>
    <scope>NUCLEOTIDE SEQUENCE [LARGE SCALE GENOMIC DNA]</scope>
    <source>
        <strain evidence="3">CAG34</strain>
    </source>
</reference>
<dbReference type="PANTHER" id="PTHR30203">
    <property type="entry name" value="OUTER MEMBRANE CATION EFFLUX PROTEIN"/>
    <property type="match status" value="1"/>
</dbReference>
<dbReference type="RefSeq" id="WP_068630723.1">
    <property type="nucleotide sequence ID" value="NZ_LSZQ01000052.1"/>
</dbReference>
<dbReference type="GO" id="GO:0015562">
    <property type="term" value="F:efflux transmembrane transporter activity"/>
    <property type="evidence" value="ECO:0007669"/>
    <property type="project" value="InterPro"/>
</dbReference>
<evidence type="ECO:0000313" key="3">
    <source>
        <dbReference type="Proteomes" id="UP000070058"/>
    </source>
</evidence>
<dbReference type="Proteomes" id="UP000070058">
    <property type="component" value="Unassembled WGS sequence"/>
</dbReference>
<proteinExistence type="predicted"/>
<keyword evidence="1" id="KW-0732">Signal</keyword>
<evidence type="ECO:0000313" key="2">
    <source>
        <dbReference type="EMBL" id="KXU35143.1"/>
    </source>
</evidence>
<dbReference type="Gene3D" id="1.20.1600.10">
    <property type="entry name" value="Outer membrane efflux proteins (OEP)"/>
    <property type="match status" value="1"/>
</dbReference>
<protein>
    <recommendedName>
        <fullName evidence="4">Transporter</fullName>
    </recommendedName>
</protein>
<comment type="caution">
    <text evidence="2">The sequence shown here is derived from an EMBL/GenBank/DDBJ whole genome shotgun (WGS) entry which is preliminary data.</text>
</comment>
<evidence type="ECO:0000256" key="1">
    <source>
        <dbReference type="SAM" id="SignalP"/>
    </source>
</evidence>
<gene>
    <name evidence="2" type="ORF">AXK11_07270</name>
</gene>
<dbReference type="SUPFAM" id="SSF56954">
    <property type="entry name" value="Outer membrane efflux proteins (OEP)"/>
    <property type="match status" value="1"/>
</dbReference>
<evidence type="ECO:0008006" key="4">
    <source>
        <dbReference type="Google" id="ProtNLM"/>
    </source>
</evidence>